<reference evidence="6 7" key="1">
    <citation type="submission" date="2019-05" db="EMBL/GenBank/DDBJ databases">
        <title>Nesterenkonia sp. GY074 isolated from the Southern Atlantic Ocean.</title>
        <authorList>
            <person name="Zhang G."/>
        </authorList>
    </citation>
    <scope>NUCLEOTIDE SEQUENCE [LARGE SCALE GENOMIC DNA]</scope>
    <source>
        <strain evidence="6 7">GY074</strain>
    </source>
</reference>
<protein>
    <recommendedName>
        <fullName evidence="3">Acetoin utilization protein AcuC</fullName>
    </recommendedName>
</protein>
<dbReference type="GO" id="GO:0004407">
    <property type="term" value="F:histone deacetylase activity"/>
    <property type="evidence" value="ECO:0007669"/>
    <property type="project" value="TreeGrafter"/>
</dbReference>
<evidence type="ECO:0000313" key="6">
    <source>
        <dbReference type="EMBL" id="TLP95825.1"/>
    </source>
</evidence>
<dbReference type="PRINTS" id="PR01272">
    <property type="entry name" value="ACUCPROTEIN"/>
</dbReference>
<proteinExistence type="inferred from homology"/>
<dbReference type="InterPro" id="IPR003085">
    <property type="entry name" value="AcuC"/>
</dbReference>
<organism evidence="6 7">
    <name type="scientific">Nesterenkonia salmonea</name>
    <dbReference type="NCBI Taxonomy" id="1804987"/>
    <lineage>
        <taxon>Bacteria</taxon>
        <taxon>Bacillati</taxon>
        <taxon>Actinomycetota</taxon>
        <taxon>Actinomycetes</taxon>
        <taxon>Micrococcales</taxon>
        <taxon>Micrococcaceae</taxon>
        <taxon>Nesterenkonia</taxon>
    </lineage>
</organism>
<dbReference type="InterPro" id="IPR037138">
    <property type="entry name" value="His_deacetylse_dom_sf"/>
</dbReference>
<dbReference type="PANTHER" id="PTHR10625:SF10">
    <property type="entry name" value="HISTONE DEACETYLASE HDAC1"/>
    <property type="match status" value="1"/>
</dbReference>
<dbReference type="PRINTS" id="PR01270">
    <property type="entry name" value="HDASUPER"/>
</dbReference>
<accession>A0A5R9BAW4</accession>
<name>A0A5R9BAW4_9MICC</name>
<dbReference type="UniPathway" id="UPA00040"/>
<keyword evidence="7" id="KW-1185">Reference proteome</keyword>
<evidence type="ECO:0000256" key="3">
    <source>
        <dbReference type="ARBA" id="ARBA00020218"/>
    </source>
</evidence>
<evidence type="ECO:0000259" key="5">
    <source>
        <dbReference type="Pfam" id="PF00850"/>
    </source>
</evidence>
<gene>
    <name evidence="6" type="ORF">FEF26_09910</name>
</gene>
<dbReference type="InterPro" id="IPR000286">
    <property type="entry name" value="HDACs"/>
</dbReference>
<comment type="pathway">
    <text evidence="1">Ketone degradation; acetoin degradation.</text>
</comment>
<comment type="similarity">
    <text evidence="2">Belongs to the histone deacetylase family.</text>
</comment>
<dbReference type="OrthoDB" id="9808367at2"/>
<dbReference type="CDD" id="cd09994">
    <property type="entry name" value="HDAC_AcuC_like"/>
    <property type="match status" value="1"/>
</dbReference>
<sequence length="380" mass="40955">MSHRFTDSHPMDPVRLDLTERLSRELGIFDAANLTLTAPAIADDDALATVHDRSYISAVSSCSDSGESSPEHGLGTDDVPVFADMHTSAARIAGGTLHLAQEIVAGRAVHGVNFAGGMHHAARNRASGFCIYNDAALAIQHLLDNGTRRVVYIDVDAHHGDGTQDIFYADPRVMTISLHQSGTTIYPGTGFPNETGQGEAVGTSVNIALPATTGDSGFLRAFHSVVPALVRAFEPEVIVSQHGCDAHADDPLTDLTMSVDGQRQLALDISHLAEEFAENRWIATGGGGYSIYRVVPRAWAHLTAVAAGHPIPLKTPTPVAWRDYVGGTFGVSTPATMNDDAQLWWRTWELGYDPEDAVDRAIIQTRKEIFPLQGLDPWFD</sequence>
<keyword evidence="4" id="KW-0006">Acetoin catabolism</keyword>
<dbReference type="SUPFAM" id="SSF52768">
    <property type="entry name" value="Arginase/deacetylase"/>
    <property type="match status" value="1"/>
</dbReference>
<dbReference type="InterPro" id="IPR023696">
    <property type="entry name" value="Ureohydrolase_dom_sf"/>
</dbReference>
<dbReference type="AlphaFoldDB" id="A0A5R9BAW4"/>
<dbReference type="InterPro" id="IPR023801">
    <property type="entry name" value="His_deacetylse_dom"/>
</dbReference>
<dbReference type="RefSeq" id="WP_138253380.1">
    <property type="nucleotide sequence ID" value="NZ_VAVZ01000026.1"/>
</dbReference>
<evidence type="ECO:0000256" key="2">
    <source>
        <dbReference type="ARBA" id="ARBA00005947"/>
    </source>
</evidence>
<dbReference type="GO" id="GO:0045150">
    <property type="term" value="P:acetoin catabolic process"/>
    <property type="evidence" value="ECO:0007669"/>
    <property type="project" value="UniProtKB-UniPathway"/>
</dbReference>
<dbReference type="EMBL" id="VAVZ01000026">
    <property type="protein sequence ID" value="TLP95825.1"/>
    <property type="molecule type" value="Genomic_DNA"/>
</dbReference>
<evidence type="ECO:0000256" key="1">
    <source>
        <dbReference type="ARBA" id="ARBA00005101"/>
    </source>
</evidence>
<dbReference type="Proteomes" id="UP000310458">
    <property type="component" value="Unassembled WGS sequence"/>
</dbReference>
<evidence type="ECO:0000256" key="4">
    <source>
        <dbReference type="ARBA" id="ARBA00022627"/>
    </source>
</evidence>
<feature type="domain" description="Histone deacetylase" evidence="5">
    <location>
        <begin position="9"/>
        <end position="305"/>
    </location>
</feature>
<dbReference type="Pfam" id="PF00850">
    <property type="entry name" value="Hist_deacetyl"/>
    <property type="match status" value="1"/>
</dbReference>
<dbReference type="PANTHER" id="PTHR10625">
    <property type="entry name" value="HISTONE DEACETYLASE HDAC1-RELATED"/>
    <property type="match status" value="1"/>
</dbReference>
<comment type="caution">
    <text evidence="6">The sequence shown here is derived from an EMBL/GenBank/DDBJ whole genome shotgun (WGS) entry which is preliminary data.</text>
</comment>
<dbReference type="Gene3D" id="3.40.800.20">
    <property type="entry name" value="Histone deacetylase domain"/>
    <property type="match status" value="1"/>
</dbReference>
<evidence type="ECO:0000313" key="7">
    <source>
        <dbReference type="Proteomes" id="UP000310458"/>
    </source>
</evidence>
<dbReference type="GO" id="GO:0040029">
    <property type="term" value="P:epigenetic regulation of gene expression"/>
    <property type="evidence" value="ECO:0007669"/>
    <property type="project" value="TreeGrafter"/>
</dbReference>